<sequence>MSAINDLSKLGYDSLQNEFFDKDEDGNIKLNEERFAKYLRK</sequence>
<proteinExistence type="predicted"/>
<organism evidence="1">
    <name type="scientific">Podoviridae sp. ctsNK10</name>
    <dbReference type="NCBI Taxonomy" id="2826582"/>
    <lineage>
        <taxon>Viruses</taxon>
        <taxon>Duplodnaviria</taxon>
        <taxon>Heunggongvirae</taxon>
        <taxon>Uroviricota</taxon>
        <taxon>Caudoviricetes</taxon>
    </lineage>
</organism>
<protein>
    <submittedName>
        <fullName evidence="1">Uncharacterized protein</fullName>
    </submittedName>
</protein>
<name>A0A8S5NLV6_9CAUD</name>
<evidence type="ECO:0000313" key="1">
    <source>
        <dbReference type="EMBL" id="DAD95327.1"/>
    </source>
</evidence>
<dbReference type="EMBL" id="BK015191">
    <property type="protein sequence ID" value="DAD95327.1"/>
    <property type="molecule type" value="Genomic_DNA"/>
</dbReference>
<reference evidence="1" key="1">
    <citation type="journal article" date="2021" name="Proc. Natl. Acad. Sci. U.S.A.">
        <title>A Catalog of Tens of Thousands of Viruses from Human Metagenomes Reveals Hidden Associations with Chronic Diseases.</title>
        <authorList>
            <person name="Tisza M.J."/>
            <person name="Buck C.B."/>
        </authorList>
    </citation>
    <scope>NUCLEOTIDE SEQUENCE</scope>
    <source>
        <strain evidence="1">CtsNK10</strain>
    </source>
</reference>
<accession>A0A8S5NLV6</accession>